<dbReference type="CDD" id="cd00146">
    <property type="entry name" value="PKD"/>
    <property type="match status" value="1"/>
</dbReference>
<evidence type="ECO:0000259" key="1">
    <source>
        <dbReference type="PROSITE" id="PS50093"/>
    </source>
</evidence>
<dbReference type="Pfam" id="PF18911">
    <property type="entry name" value="PKD_4"/>
    <property type="match status" value="1"/>
</dbReference>
<accession>A0A0E3PQ55</accession>
<dbReference type="RefSeq" id="WP_231593731.1">
    <property type="nucleotide sequence ID" value="NZ_CP009508.1"/>
</dbReference>
<organism evidence="2 3">
    <name type="scientific">Methanosarcina siciliae C2J</name>
    <dbReference type="NCBI Taxonomy" id="1434118"/>
    <lineage>
        <taxon>Archaea</taxon>
        <taxon>Methanobacteriati</taxon>
        <taxon>Methanobacteriota</taxon>
        <taxon>Stenosarchaea group</taxon>
        <taxon>Methanomicrobia</taxon>
        <taxon>Methanosarcinales</taxon>
        <taxon>Methanosarcinaceae</taxon>
        <taxon>Methanosarcina</taxon>
    </lineage>
</organism>
<gene>
    <name evidence="2" type="ORF">MSSAC_2125</name>
</gene>
<proteinExistence type="predicted"/>
<dbReference type="AlphaFoldDB" id="A0A0E3PQ55"/>
<dbReference type="HOGENOM" id="CLU_2985737_0_0_2"/>
<dbReference type="InterPro" id="IPR000601">
    <property type="entry name" value="PKD_dom"/>
</dbReference>
<dbReference type="Gene3D" id="2.60.40.10">
    <property type="entry name" value="Immunoglobulins"/>
    <property type="match status" value="1"/>
</dbReference>
<feature type="domain" description="PKD" evidence="1">
    <location>
        <begin position="1"/>
        <end position="48"/>
    </location>
</feature>
<dbReference type="PROSITE" id="PS50093">
    <property type="entry name" value="PKD"/>
    <property type="match status" value="1"/>
</dbReference>
<name>A0A0E3PQ55_9EURY</name>
<dbReference type="InterPro" id="IPR035986">
    <property type="entry name" value="PKD_dom_sf"/>
</dbReference>
<dbReference type="SUPFAM" id="SSF49299">
    <property type="entry name" value="PKD domain"/>
    <property type="match status" value="1"/>
</dbReference>
<reference evidence="2 3" key="1">
    <citation type="submission" date="2014-07" db="EMBL/GenBank/DDBJ databases">
        <title>Methanogenic archaea and the global carbon cycle.</title>
        <authorList>
            <person name="Henriksen J.R."/>
            <person name="Luke J."/>
            <person name="Reinhart S."/>
            <person name="Benedict M.N."/>
            <person name="Youngblut N.D."/>
            <person name="Metcalf M.E."/>
            <person name="Whitaker R.J."/>
            <person name="Metcalf W.W."/>
        </authorList>
    </citation>
    <scope>NUCLEOTIDE SEQUENCE [LARGE SCALE GENOMIC DNA]</scope>
    <source>
        <strain evidence="2 3">C2J</strain>
    </source>
</reference>
<evidence type="ECO:0000313" key="2">
    <source>
        <dbReference type="EMBL" id="AKB36715.1"/>
    </source>
</evidence>
<dbReference type="Proteomes" id="UP000033123">
    <property type="component" value="Chromosome"/>
</dbReference>
<dbReference type="EMBL" id="CP009508">
    <property type="protein sequence ID" value="AKB36715.1"/>
    <property type="molecule type" value="Genomic_DNA"/>
</dbReference>
<dbReference type="PATRIC" id="fig|1434118.4.peg.2721"/>
<sequence>MLFAATSKGEEAPIYWYWDFGDAINSKDAMNAIHTFTKPGDYTVGLTVEMLQGAVQR</sequence>
<dbReference type="KEGG" id="msj:MSSAC_2125"/>
<dbReference type="InterPro" id="IPR013783">
    <property type="entry name" value="Ig-like_fold"/>
</dbReference>
<dbReference type="GeneID" id="24871739"/>
<protein>
    <submittedName>
        <fullName evidence="2">Cell surface protein</fullName>
    </submittedName>
</protein>
<evidence type="ECO:0000313" key="3">
    <source>
        <dbReference type="Proteomes" id="UP000033123"/>
    </source>
</evidence>